<name>A0A022WGX3_TRIRU</name>
<dbReference type="SUPFAM" id="SSF51730">
    <property type="entry name" value="FAD-linked oxidoreductase"/>
    <property type="match status" value="1"/>
</dbReference>
<dbReference type="OrthoDB" id="5464at2759"/>
<dbReference type="InterPro" id="IPR029041">
    <property type="entry name" value="FAD-linked_oxidoreductase-like"/>
</dbReference>
<evidence type="ECO:0000259" key="6">
    <source>
        <dbReference type="Pfam" id="PF01619"/>
    </source>
</evidence>
<dbReference type="GO" id="GO:0010133">
    <property type="term" value="P:L-proline catabolic process to L-glutamate"/>
    <property type="evidence" value="ECO:0007669"/>
    <property type="project" value="TreeGrafter"/>
</dbReference>
<comment type="function">
    <text evidence="5">Converts proline to delta-1-pyrroline-5-carboxylate.</text>
</comment>
<dbReference type="Proteomes" id="UP000023758">
    <property type="component" value="Unassembled WGS sequence"/>
</dbReference>
<dbReference type="HOGENOM" id="CLU_018202_0_1_1"/>
<dbReference type="InterPro" id="IPR015659">
    <property type="entry name" value="Proline_oxidase"/>
</dbReference>
<reference evidence="7" key="1">
    <citation type="submission" date="2014-02" db="EMBL/GenBank/DDBJ databases">
        <title>The Genome Sequence of Trichophyton rubrum (morphotype fischeri) CBS 288.86.</title>
        <authorList>
            <consortium name="The Broad Institute Genomics Platform"/>
            <person name="Cuomo C.A."/>
            <person name="White T.C."/>
            <person name="Graser Y."/>
            <person name="Martinez-Rossi N."/>
            <person name="Heitman J."/>
            <person name="Young S.K."/>
            <person name="Zeng Q."/>
            <person name="Gargeya S."/>
            <person name="Abouelleil A."/>
            <person name="Alvarado L."/>
            <person name="Chapman S.B."/>
            <person name="Gainer-Dewar J."/>
            <person name="Goldberg J."/>
            <person name="Griggs A."/>
            <person name="Gujja S."/>
            <person name="Hansen M."/>
            <person name="Howarth C."/>
            <person name="Imamovic A."/>
            <person name="Larimer J."/>
            <person name="Martinez D."/>
            <person name="Murphy C."/>
            <person name="Pearson M.D."/>
            <person name="Persinoti G."/>
            <person name="Poon T."/>
            <person name="Priest M."/>
            <person name="Roberts A.D."/>
            <person name="Saif S."/>
            <person name="Shea T.D."/>
            <person name="Sykes S.N."/>
            <person name="Wortman J."/>
            <person name="Nusbaum C."/>
            <person name="Birren B."/>
        </authorList>
    </citation>
    <scope>NUCLEOTIDE SEQUENCE [LARGE SCALE GENOMIC DNA]</scope>
    <source>
        <strain evidence="7">CBS 288.86</strain>
    </source>
</reference>
<comment type="catalytic activity">
    <reaction evidence="5">
        <text>L-proline + a quinone = (S)-1-pyrroline-5-carboxylate + a quinol + H(+)</text>
        <dbReference type="Rhea" id="RHEA:23784"/>
        <dbReference type="ChEBI" id="CHEBI:15378"/>
        <dbReference type="ChEBI" id="CHEBI:17388"/>
        <dbReference type="ChEBI" id="CHEBI:24646"/>
        <dbReference type="ChEBI" id="CHEBI:60039"/>
        <dbReference type="ChEBI" id="CHEBI:132124"/>
        <dbReference type="EC" id="1.5.5.2"/>
    </reaction>
</comment>
<feature type="domain" description="Proline dehydrogenase" evidence="6">
    <location>
        <begin position="160"/>
        <end position="464"/>
    </location>
</feature>
<evidence type="ECO:0000256" key="1">
    <source>
        <dbReference type="ARBA" id="ARBA00005869"/>
    </source>
</evidence>
<dbReference type="PANTHER" id="PTHR13914">
    <property type="entry name" value="PROLINE OXIDASE"/>
    <property type="match status" value="1"/>
</dbReference>
<proteinExistence type="inferred from homology"/>
<dbReference type="GO" id="GO:0004657">
    <property type="term" value="F:proline dehydrogenase activity"/>
    <property type="evidence" value="ECO:0007669"/>
    <property type="project" value="UniProtKB-EC"/>
</dbReference>
<dbReference type="GO" id="GO:0005739">
    <property type="term" value="C:mitochondrion"/>
    <property type="evidence" value="ECO:0007669"/>
    <property type="project" value="TreeGrafter"/>
</dbReference>
<keyword evidence="5" id="KW-0285">Flavoprotein</keyword>
<keyword evidence="4 5" id="KW-0642">Proline metabolism</keyword>
<gene>
    <name evidence="7" type="ORF">H103_00404</name>
</gene>
<keyword evidence="5" id="KW-0274">FAD</keyword>
<dbReference type="AlphaFoldDB" id="A0A022WGX3"/>
<evidence type="ECO:0000313" key="7">
    <source>
        <dbReference type="EMBL" id="EZF57381.1"/>
    </source>
</evidence>
<sequence length="485" mass="53606">MASRVPSYIRTTAKAASAIRRVPITNTVQNASSLKLRPIHIPTDNQGSLGPRPAWGAGAEVPQTVVPVVGGGGSAAEDVAGHQIPQQQPQRALDRLPNRDLLRSIAIQTAMSRPFLMDIASSLLKSNLKVITGNPVLNYLLDNIFYAQFCAGRNEAEVRQTVSGLKAMGYRGAILSYAKEVDTHHNIDQTGTPAEMETLHRKQVAQWLDGTLKTIQYSSSGDLIAIKYSGAGQGAVQLLEKGAVIDPVLADALEQICVQAKQNNVRVCVDAEHYSQKKSIDAWTMDLMQRYNTDGETVIYNTYQMYLKDSPATLAMHLQRAKQEGFTLGVKLVRGAYINSDPRHVIFDTKEQTDNAFDEAAHMLATQHIEDHSAPKISLVLASHNKESTNKIRALRQDQIRHGLPLADVVYSQLMGMADELSMSITQSTSEVDEDAQVYKYVVWGSTEECVMYLLRRAEENRDAIERSTASQTALWKELRSRIAF</sequence>
<dbReference type="Gene3D" id="3.20.20.220">
    <property type="match status" value="1"/>
</dbReference>
<protein>
    <recommendedName>
        <fullName evidence="2 5">Proline dehydrogenase</fullName>
        <ecNumber evidence="2 5">1.5.5.2</ecNumber>
    </recommendedName>
</protein>
<evidence type="ECO:0000256" key="3">
    <source>
        <dbReference type="ARBA" id="ARBA00023002"/>
    </source>
</evidence>
<evidence type="ECO:0000256" key="5">
    <source>
        <dbReference type="RuleBase" id="RU364054"/>
    </source>
</evidence>
<accession>A0A022WGX3</accession>
<keyword evidence="3 5" id="KW-0560">Oxidoreductase</keyword>
<dbReference type="EMBL" id="KK207690">
    <property type="protein sequence ID" value="EZF57381.1"/>
    <property type="molecule type" value="Genomic_DNA"/>
</dbReference>
<organism evidence="7">
    <name type="scientific">Trichophyton rubrum CBS 288.86</name>
    <dbReference type="NCBI Taxonomy" id="1215330"/>
    <lineage>
        <taxon>Eukaryota</taxon>
        <taxon>Fungi</taxon>
        <taxon>Dikarya</taxon>
        <taxon>Ascomycota</taxon>
        <taxon>Pezizomycotina</taxon>
        <taxon>Eurotiomycetes</taxon>
        <taxon>Eurotiomycetidae</taxon>
        <taxon>Onygenales</taxon>
        <taxon>Arthrodermataceae</taxon>
        <taxon>Trichophyton</taxon>
    </lineage>
</organism>
<dbReference type="PANTHER" id="PTHR13914:SF0">
    <property type="entry name" value="PROLINE DEHYDROGENASE 1, MITOCHONDRIAL"/>
    <property type="match status" value="1"/>
</dbReference>
<evidence type="ECO:0000256" key="2">
    <source>
        <dbReference type="ARBA" id="ARBA00012695"/>
    </source>
</evidence>
<comment type="similarity">
    <text evidence="1 5">Belongs to the proline oxidase family.</text>
</comment>
<dbReference type="InterPro" id="IPR002872">
    <property type="entry name" value="Proline_DH_dom"/>
</dbReference>
<comment type="cofactor">
    <cofactor evidence="5">
        <name>FAD</name>
        <dbReference type="ChEBI" id="CHEBI:57692"/>
    </cofactor>
</comment>
<dbReference type="GO" id="GO:0071949">
    <property type="term" value="F:FAD binding"/>
    <property type="evidence" value="ECO:0007669"/>
    <property type="project" value="TreeGrafter"/>
</dbReference>
<dbReference type="EC" id="1.5.5.2" evidence="2 5"/>
<dbReference type="Pfam" id="PF01619">
    <property type="entry name" value="Pro_dh"/>
    <property type="match status" value="1"/>
</dbReference>
<evidence type="ECO:0000256" key="4">
    <source>
        <dbReference type="ARBA" id="ARBA00023062"/>
    </source>
</evidence>